<proteinExistence type="predicted"/>
<dbReference type="AlphaFoldDB" id="A0A438BQS5"/>
<sequence>MMTKIRTWNIMGQPTPPAYNMTNIPNDLPLFLSYGGKDMLSDVNDVQVLLDSLKDHDGDKLVVQFREDYAHADFVMAVNAKQAVYDPLMAFFKLQ</sequence>
<evidence type="ECO:0000313" key="1">
    <source>
        <dbReference type="EMBL" id="RVW13315.1"/>
    </source>
</evidence>
<gene>
    <name evidence="1" type="primary">LIP2_1</name>
    <name evidence="1" type="ORF">CK203_089001</name>
</gene>
<reference evidence="1 2" key="1">
    <citation type="journal article" date="2018" name="PLoS Genet.">
        <title>Population sequencing reveals clonal diversity and ancestral inbreeding in the grapevine cultivar Chardonnay.</title>
        <authorList>
            <person name="Roach M.J."/>
            <person name="Johnson D.L."/>
            <person name="Bohlmann J."/>
            <person name="van Vuuren H.J."/>
            <person name="Jones S.J."/>
            <person name="Pretorius I.S."/>
            <person name="Schmidt S.A."/>
            <person name="Borneman A.R."/>
        </authorList>
    </citation>
    <scope>NUCLEOTIDE SEQUENCE [LARGE SCALE GENOMIC DNA]</scope>
    <source>
        <strain evidence="2">cv. Chardonnay</strain>
        <tissue evidence="1">Leaf</tissue>
    </source>
</reference>
<accession>A0A438BQS5</accession>
<dbReference type="SUPFAM" id="SSF53474">
    <property type="entry name" value="alpha/beta-Hydrolases"/>
    <property type="match status" value="1"/>
</dbReference>
<organism evidence="1 2">
    <name type="scientific">Vitis vinifera</name>
    <name type="common">Grape</name>
    <dbReference type="NCBI Taxonomy" id="29760"/>
    <lineage>
        <taxon>Eukaryota</taxon>
        <taxon>Viridiplantae</taxon>
        <taxon>Streptophyta</taxon>
        <taxon>Embryophyta</taxon>
        <taxon>Tracheophyta</taxon>
        <taxon>Spermatophyta</taxon>
        <taxon>Magnoliopsida</taxon>
        <taxon>eudicotyledons</taxon>
        <taxon>Gunneridae</taxon>
        <taxon>Pentapetalae</taxon>
        <taxon>rosids</taxon>
        <taxon>Vitales</taxon>
        <taxon>Vitaceae</taxon>
        <taxon>Viteae</taxon>
        <taxon>Vitis</taxon>
    </lineage>
</organism>
<dbReference type="PANTHER" id="PTHR11005">
    <property type="entry name" value="LYSOSOMAL ACID LIPASE-RELATED"/>
    <property type="match status" value="1"/>
</dbReference>
<evidence type="ECO:0000313" key="2">
    <source>
        <dbReference type="Proteomes" id="UP000288805"/>
    </source>
</evidence>
<dbReference type="EMBL" id="QGNW01002656">
    <property type="protein sequence ID" value="RVW13315.1"/>
    <property type="molecule type" value="Genomic_DNA"/>
</dbReference>
<protein>
    <submittedName>
        <fullName evidence="1">Triacylglycerol lipase 2</fullName>
    </submittedName>
</protein>
<dbReference type="Proteomes" id="UP000288805">
    <property type="component" value="Unassembled WGS sequence"/>
</dbReference>
<dbReference type="Gene3D" id="3.40.50.1820">
    <property type="entry name" value="alpha/beta hydrolase"/>
    <property type="match status" value="1"/>
</dbReference>
<comment type="caution">
    <text evidence="1">The sequence shown here is derived from an EMBL/GenBank/DDBJ whole genome shotgun (WGS) entry which is preliminary data.</text>
</comment>
<dbReference type="InterPro" id="IPR029058">
    <property type="entry name" value="AB_hydrolase_fold"/>
</dbReference>
<name>A0A438BQS5_VITVI</name>